<gene>
    <name evidence="7" type="primary">LOC120274009</name>
</gene>
<dbReference type="PANTHER" id="PTHR31352">
    <property type="entry name" value="BETA-AMYLASE 1, CHLOROPLASTIC"/>
    <property type="match status" value="1"/>
</dbReference>
<dbReference type="SUPFAM" id="SSF51445">
    <property type="entry name" value="(Trans)glycosidases"/>
    <property type="match status" value="1"/>
</dbReference>
<evidence type="ECO:0000313" key="7">
    <source>
        <dbReference type="RefSeq" id="XP_039136687.1"/>
    </source>
</evidence>
<accession>A0AB40CA33</accession>
<proteinExistence type="inferred from homology"/>
<dbReference type="Gene3D" id="3.20.20.80">
    <property type="entry name" value="Glycosidases"/>
    <property type="match status" value="1"/>
</dbReference>
<comment type="similarity">
    <text evidence="1 5">Belongs to the glycosyl hydrolase 14 family.</text>
</comment>
<sequence length="532" mass="58123">MEISMIHRQAGLTKPELFPVRTGAGSVSSTKLIYSSNRVGFCTTTFKRRCAGVKVVRSEIGVDEKQSSPSISQPNQTRPVRLFVGLPIDSVSDCKTVNHGKAIAAGLKALKLLGADGVDLPVHWAPVQPDSIDRFDWTAYVTLAQMVREAGLHLRVSLNLYPSPFPRFPLPEWLKRVSDSDPDLFITDRSGRRREGCLSFAADELPVLSGKTPLQAFEAFFSSFRDSFSDLFGSVITDVMIGLGPDGELRYPSIPAKDARSKTAGVGVGVGEFQCYDKYMLADLKRHAEKSGQPLWGLAGPHDAPAYNQSPENGGFFKDHGGSWESSYGQFFISWYTDLLLAHGDRVLSIASKVFDVLPVRISGKIALVDAWHRSRARPAELMAGYRDYDAIARMFAKNSCGVVVPGMEMSDEEKRNTSSSPESVMAEILAACERHGVPVTGENYGAGGFGRIKKCLMSSSAVKTFTYQRMGVEFFSPEHWPQFTAFVRGFAEMELAGDDVVSSGDTLTLPMSAAVTPATSARRDEMQAQAV</sequence>
<name>A0AB40CA33_DIOCR</name>
<reference evidence="7" key="1">
    <citation type="submission" date="2025-08" db="UniProtKB">
        <authorList>
            <consortium name="RefSeq"/>
        </authorList>
    </citation>
    <scope>IDENTIFICATION</scope>
</reference>
<evidence type="ECO:0000256" key="5">
    <source>
        <dbReference type="RuleBase" id="RU000509"/>
    </source>
</evidence>
<keyword evidence="5" id="KW-0326">Glycosidase</keyword>
<dbReference type="GeneID" id="120274009"/>
<organism evidence="6 7">
    <name type="scientific">Dioscorea cayennensis subsp. rotundata</name>
    <name type="common">White Guinea yam</name>
    <name type="synonym">Dioscorea rotundata</name>
    <dbReference type="NCBI Taxonomy" id="55577"/>
    <lineage>
        <taxon>Eukaryota</taxon>
        <taxon>Viridiplantae</taxon>
        <taxon>Streptophyta</taxon>
        <taxon>Embryophyta</taxon>
        <taxon>Tracheophyta</taxon>
        <taxon>Spermatophyta</taxon>
        <taxon>Magnoliopsida</taxon>
        <taxon>Liliopsida</taxon>
        <taxon>Dioscoreales</taxon>
        <taxon>Dioscoreaceae</taxon>
        <taxon>Dioscorea</taxon>
    </lineage>
</organism>
<evidence type="ECO:0000313" key="6">
    <source>
        <dbReference type="Proteomes" id="UP001515500"/>
    </source>
</evidence>
<dbReference type="GO" id="GO:0000272">
    <property type="term" value="P:polysaccharide catabolic process"/>
    <property type="evidence" value="ECO:0007669"/>
    <property type="project" value="UniProtKB-KW"/>
</dbReference>
<keyword evidence="3 5" id="KW-0624">Polysaccharide degradation</keyword>
<protein>
    <recommendedName>
        <fullName evidence="5">Beta-amylase</fullName>
        <ecNumber evidence="5">3.2.1.2</ecNumber>
    </recommendedName>
</protein>
<dbReference type="Proteomes" id="UP001515500">
    <property type="component" value="Chromosome 12"/>
</dbReference>
<keyword evidence="5" id="KW-0378">Hydrolase</keyword>
<keyword evidence="6" id="KW-1185">Reference proteome</keyword>
<dbReference type="PANTHER" id="PTHR31352:SF3">
    <property type="entry name" value="INACTIVE BETA-AMYLASE 9"/>
    <property type="match status" value="1"/>
</dbReference>
<dbReference type="Pfam" id="PF01373">
    <property type="entry name" value="Glyco_hydro_14"/>
    <property type="match status" value="1"/>
</dbReference>
<dbReference type="EC" id="3.2.1.2" evidence="5"/>
<feature type="active site" description="Proton donor" evidence="4">
    <location>
        <position position="248"/>
    </location>
</feature>
<dbReference type="GO" id="GO:0016161">
    <property type="term" value="F:beta-amylase activity"/>
    <property type="evidence" value="ECO:0007669"/>
    <property type="project" value="UniProtKB-EC"/>
</dbReference>
<keyword evidence="2 5" id="KW-0119">Carbohydrate metabolism</keyword>
<feature type="active site" description="Proton acceptor" evidence="4">
    <location>
        <position position="443"/>
    </location>
</feature>
<evidence type="ECO:0000256" key="3">
    <source>
        <dbReference type="ARBA" id="ARBA00023326"/>
    </source>
</evidence>
<dbReference type="AlphaFoldDB" id="A0AB40CA33"/>
<dbReference type="InterPro" id="IPR001554">
    <property type="entry name" value="Glyco_hydro_14"/>
</dbReference>
<dbReference type="PRINTS" id="PR00750">
    <property type="entry name" value="BETAAMYLASE"/>
</dbReference>
<evidence type="ECO:0000256" key="2">
    <source>
        <dbReference type="ARBA" id="ARBA00023277"/>
    </source>
</evidence>
<evidence type="ECO:0000256" key="4">
    <source>
        <dbReference type="PIRSR" id="PIRSR601554-1"/>
    </source>
</evidence>
<evidence type="ECO:0000256" key="1">
    <source>
        <dbReference type="ARBA" id="ARBA00005652"/>
    </source>
</evidence>
<dbReference type="InterPro" id="IPR017853">
    <property type="entry name" value="GH"/>
</dbReference>
<comment type="catalytic activity">
    <reaction evidence="5">
        <text>Hydrolysis of (1-&gt;4)-alpha-D-glucosidic linkages in polysaccharides so as to remove successive maltose units from the non-reducing ends of the chains.</text>
        <dbReference type="EC" id="3.2.1.2"/>
    </reaction>
</comment>
<dbReference type="RefSeq" id="XP_039136687.1">
    <property type="nucleotide sequence ID" value="XM_039280753.1"/>
</dbReference>